<dbReference type="EMBL" id="CATOUU010000380">
    <property type="protein sequence ID" value="CAI9927318.1"/>
    <property type="molecule type" value="Genomic_DNA"/>
</dbReference>
<comment type="caution">
    <text evidence="1">The sequence shown here is derived from an EMBL/GenBank/DDBJ whole genome shotgun (WGS) entry which is preliminary data.</text>
</comment>
<dbReference type="GO" id="GO:0016787">
    <property type="term" value="F:hydrolase activity"/>
    <property type="evidence" value="ECO:0007669"/>
    <property type="project" value="UniProtKB-KW"/>
</dbReference>
<evidence type="ECO:0000313" key="1">
    <source>
        <dbReference type="EMBL" id="CAI9927318.1"/>
    </source>
</evidence>
<proteinExistence type="predicted"/>
<protein>
    <submittedName>
        <fullName evidence="1">Alpha/beta hydrolase family protein</fullName>
    </submittedName>
    <submittedName>
        <fullName evidence="2">Alpha/beta_hydrolase family protein</fullName>
    </submittedName>
</protein>
<dbReference type="SUPFAM" id="SSF53474">
    <property type="entry name" value="alpha/beta-Hydrolases"/>
    <property type="match status" value="1"/>
</dbReference>
<organism evidence="1">
    <name type="scientific">Hexamita inflata</name>
    <dbReference type="NCBI Taxonomy" id="28002"/>
    <lineage>
        <taxon>Eukaryota</taxon>
        <taxon>Metamonada</taxon>
        <taxon>Diplomonadida</taxon>
        <taxon>Hexamitidae</taxon>
        <taxon>Hexamitinae</taxon>
        <taxon>Hexamita</taxon>
    </lineage>
</organism>
<gene>
    <name evidence="1" type="ORF">HINF_LOCUS14963</name>
    <name evidence="2" type="ORF">HINF_LOCUS1875</name>
</gene>
<keyword evidence="1" id="KW-0378">Hydrolase</keyword>
<name>A0AA86NXS8_9EUKA</name>
<sequence>MKKAVNKIAFPKPIKTETVQIHDLRIIPVQIKRKTERVQISVYEPKNIKFKTRFTILYIHANDTNIYSLDSVMQKYAEFYQSRFVTFDSCGYGLSSGKATEKSLYRSSLETYGYIKEAFNLQNQDIIVWGKSIGAAGAMYLSSLLNLKLCIAQSPIASLVDCLINTRCWCKNTFLSFQHIRKIQSKIVIIHGTADDVVPFFNSTKLIDSYSKDRRECTVVEGKPNGIILETIKDLSFYIIPDGGHYDLETDYAQQFEYCMTQSFRQMQ</sequence>
<dbReference type="EMBL" id="CAXDID020000003">
    <property type="protein sequence ID" value="CAL5972378.1"/>
    <property type="molecule type" value="Genomic_DNA"/>
</dbReference>
<reference evidence="1" key="1">
    <citation type="submission" date="2023-06" db="EMBL/GenBank/DDBJ databases">
        <authorList>
            <person name="Kurt Z."/>
        </authorList>
    </citation>
    <scope>NUCLEOTIDE SEQUENCE</scope>
</reference>
<evidence type="ECO:0000313" key="3">
    <source>
        <dbReference type="Proteomes" id="UP001642409"/>
    </source>
</evidence>
<dbReference type="InterPro" id="IPR029058">
    <property type="entry name" value="AB_hydrolase_fold"/>
</dbReference>
<dbReference type="PANTHER" id="PTHR12277:SF81">
    <property type="entry name" value="PROTEIN ABHD13"/>
    <property type="match status" value="1"/>
</dbReference>
<dbReference type="Gene3D" id="3.40.50.1820">
    <property type="entry name" value="alpha/beta hydrolase"/>
    <property type="match status" value="1"/>
</dbReference>
<evidence type="ECO:0000313" key="2">
    <source>
        <dbReference type="EMBL" id="CAL5972378.1"/>
    </source>
</evidence>
<keyword evidence="3" id="KW-1185">Reference proteome</keyword>
<dbReference type="Proteomes" id="UP001642409">
    <property type="component" value="Unassembled WGS sequence"/>
</dbReference>
<dbReference type="AlphaFoldDB" id="A0AA86NXS8"/>
<accession>A0AA86NXS8</accession>
<reference evidence="2 3" key="2">
    <citation type="submission" date="2024-07" db="EMBL/GenBank/DDBJ databases">
        <authorList>
            <person name="Akdeniz Z."/>
        </authorList>
    </citation>
    <scope>NUCLEOTIDE SEQUENCE [LARGE SCALE GENOMIC DNA]</scope>
</reference>
<dbReference type="PANTHER" id="PTHR12277">
    <property type="entry name" value="ALPHA/BETA HYDROLASE DOMAIN-CONTAINING PROTEIN"/>
    <property type="match status" value="1"/>
</dbReference>